<dbReference type="GO" id="GO:0005509">
    <property type="term" value="F:calcium ion binding"/>
    <property type="evidence" value="ECO:0007669"/>
    <property type="project" value="InterPro"/>
</dbReference>
<dbReference type="Proteomes" id="UP001152885">
    <property type="component" value="Unassembled WGS sequence"/>
</dbReference>
<dbReference type="OrthoDB" id="289247at2759"/>
<keyword evidence="2" id="KW-0106">Calcium</keyword>
<evidence type="ECO:0000256" key="2">
    <source>
        <dbReference type="ARBA" id="ARBA00022837"/>
    </source>
</evidence>
<comment type="caution">
    <text evidence="4">The sequence shown here is derived from an EMBL/GenBank/DDBJ whole genome shotgun (WGS) entry which is preliminary data.</text>
</comment>
<keyword evidence="1" id="KW-0732">Signal</keyword>
<dbReference type="GO" id="GO:0005793">
    <property type="term" value="C:endoplasmic reticulum-Golgi intermediate compartment"/>
    <property type="evidence" value="ECO:0007669"/>
    <property type="project" value="TreeGrafter"/>
</dbReference>
<reference evidence="4" key="1">
    <citation type="submission" date="2022-12" db="EMBL/GenBank/DDBJ databases">
        <authorList>
            <person name="Brejova B."/>
        </authorList>
    </citation>
    <scope>NUCLEOTIDE SEQUENCE</scope>
</reference>
<evidence type="ECO:0000256" key="1">
    <source>
        <dbReference type="ARBA" id="ARBA00022729"/>
    </source>
</evidence>
<dbReference type="PROSITE" id="PS00018">
    <property type="entry name" value="EF_HAND_1"/>
    <property type="match status" value="1"/>
</dbReference>
<dbReference type="Gene3D" id="1.10.238.10">
    <property type="entry name" value="EF-hand"/>
    <property type="match status" value="1"/>
</dbReference>
<proteinExistence type="predicted"/>
<dbReference type="EMBL" id="CANTUO010000005">
    <property type="protein sequence ID" value="CAI5760034.1"/>
    <property type="molecule type" value="Genomic_DNA"/>
</dbReference>
<dbReference type="InterPro" id="IPR018247">
    <property type="entry name" value="EF_Hand_1_Ca_BS"/>
</dbReference>
<feature type="domain" description="EF-hand" evidence="3">
    <location>
        <begin position="86"/>
        <end position="121"/>
    </location>
</feature>
<dbReference type="InterPro" id="IPR002048">
    <property type="entry name" value="EF_hand_dom"/>
</dbReference>
<dbReference type="InterPro" id="IPR011992">
    <property type="entry name" value="EF-hand-dom_pair"/>
</dbReference>
<keyword evidence="5" id="KW-1185">Reference proteome</keyword>
<evidence type="ECO:0000259" key="3">
    <source>
        <dbReference type="PROSITE" id="PS50222"/>
    </source>
</evidence>
<dbReference type="InterPro" id="IPR040250">
    <property type="entry name" value="Nucleobindin"/>
</dbReference>
<sequence length="204" mass="24018">MLILFFLTTVLAQIKPDGVKWQDWHMLQEHGIEQYDAKLFFNLHDLDGNGKWDRNDILNLYGLVHSTIIGDGSGMGSSNIKVTSDLQDDVVNKFFEIFDNNNDQTITIDEFESFHNQGNELPDFGYGSGHHLNFEDEYEEHHWNEYHKDQDPDVLIKHKEDIEHELLHHKQEMEDSHELSNVRDYTKQFLSNIRLNNLCSKYLI</sequence>
<evidence type="ECO:0000313" key="4">
    <source>
        <dbReference type="EMBL" id="CAI5760034.1"/>
    </source>
</evidence>
<protein>
    <recommendedName>
        <fullName evidence="3">EF-hand domain-containing protein</fullName>
    </recommendedName>
</protein>
<organism evidence="4 5">
    <name type="scientific">Candida verbasci</name>
    <dbReference type="NCBI Taxonomy" id="1227364"/>
    <lineage>
        <taxon>Eukaryota</taxon>
        <taxon>Fungi</taxon>
        <taxon>Dikarya</taxon>
        <taxon>Ascomycota</taxon>
        <taxon>Saccharomycotina</taxon>
        <taxon>Pichiomycetes</taxon>
        <taxon>Debaryomycetaceae</taxon>
        <taxon>Candida/Lodderomyces clade</taxon>
        <taxon>Candida</taxon>
    </lineage>
</organism>
<dbReference type="SUPFAM" id="SSF47473">
    <property type="entry name" value="EF-hand"/>
    <property type="match status" value="1"/>
</dbReference>
<dbReference type="AlphaFoldDB" id="A0A9W4TZQ3"/>
<evidence type="ECO:0000313" key="5">
    <source>
        <dbReference type="Proteomes" id="UP001152885"/>
    </source>
</evidence>
<dbReference type="Pfam" id="PF13499">
    <property type="entry name" value="EF-hand_7"/>
    <property type="match status" value="1"/>
</dbReference>
<dbReference type="PROSITE" id="PS50222">
    <property type="entry name" value="EF_HAND_2"/>
    <property type="match status" value="1"/>
</dbReference>
<dbReference type="PANTHER" id="PTHR19237">
    <property type="entry name" value="NUCLEOBINDIN"/>
    <property type="match status" value="1"/>
</dbReference>
<dbReference type="PANTHER" id="PTHR19237:SF20">
    <property type="entry name" value="NUCLEOBINDIN 1"/>
    <property type="match status" value="1"/>
</dbReference>
<gene>
    <name evidence="4" type="ORF">CANVERA_P4546</name>
</gene>
<accession>A0A9W4TZQ3</accession>
<name>A0A9W4TZQ3_9ASCO</name>